<organism evidence="19">
    <name type="scientific">marine metagenome</name>
    <dbReference type="NCBI Taxonomy" id="408172"/>
    <lineage>
        <taxon>unclassified sequences</taxon>
        <taxon>metagenomes</taxon>
        <taxon>ecological metagenomes</taxon>
    </lineage>
</organism>
<evidence type="ECO:0000256" key="1">
    <source>
        <dbReference type="ARBA" id="ARBA00001936"/>
    </source>
</evidence>
<dbReference type="CDD" id="cd00641">
    <property type="entry name" value="GTP_cyclohydro2"/>
    <property type="match status" value="1"/>
</dbReference>
<dbReference type="NCBIfam" id="NF006803">
    <property type="entry name" value="PRK09311.1"/>
    <property type="match status" value="1"/>
</dbReference>
<evidence type="ECO:0000256" key="4">
    <source>
        <dbReference type="ARBA" id="ARBA00004853"/>
    </source>
</evidence>
<evidence type="ECO:0000256" key="8">
    <source>
        <dbReference type="ARBA" id="ARBA00022723"/>
    </source>
</evidence>
<dbReference type="PANTHER" id="PTHR21327">
    <property type="entry name" value="GTP CYCLOHYDROLASE II-RELATED"/>
    <property type="match status" value="1"/>
</dbReference>
<dbReference type="EMBL" id="UINC01000975">
    <property type="protein sequence ID" value="SUZ66096.1"/>
    <property type="molecule type" value="Genomic_DNA"/>
</dbReference>
<dbReference type="SUPFAM" id="SSF142695">
    <property type="entry name" value="RibA-like"/>
    <property type="match status" value="1"/>
</dbReference>
<evidence type="ECO:0000256" key="5">
    <source>
        <dbReference type="ARBA" id="ARBA00005520"/>
    </source>
</evidence>
<evidence type="ECO:0000256" key="17">
    <source>
        <dbReference type="ARBA" id="ARBA00049295"/>
    </source>
</evidence>
<dbReference type="InterPro" id="IPR000926">
    <property type="entry name" value="RibA"/>
</dbReference>
<evidence type="ECO:0000256" key="12">
    <source>
        <dbReference type="ARBA" id="ARBA00022842"/>
    </source>
</evidence>
<comment type="catalytic activity">
    <reaction evidence="17">
        <text>GTP + 4 H2O = 2,5-diamino-6-hydroxy-4-(5-phosphoribosylamino)-pyrimidine + formate + 2 phosphate + 3 H(+)</text>
        <dbReference type="Rhea" id="RHEA:23704"/>
        <dbReference type="ChEBI" id="CHEBI:15377"/>
        <dbReference type="ChEBI" id="CHEBI:15378"/>
        <dbReference type="ChEBI" id="CHEBI:15740"/>
        <dbReference type="ChEBI" id="CHEBI:37565"/>
        <dbReference type="ChEBI" id="CHEBI:43474"/>
        <dbReference type="ChEBI" id="CHEBI:58614"/>
        <dbReference type="EC" id="3.5.4.25"/>
    </reaction>
</comment>
<keyword evidence="16" id="KW-0511">Multifunctional enzyme</keyword>
<evidence type="ECO:0000256" key="6">
    <source>
        <dbReference type="ARBA" id="ARBA00012762"/>
    </source>
</evidence>
<dbReference type="FunFam" id="3.40.50.10990:FF:000001">
    <property type="entry name" value="Riboflavin biosynthesis protein RibBA"/>
    <property type="match status" value="1"/>
</dbReference>
<dbReference type="InterPro" id="IPR017945">
    <property type="entry name" value="DHBP_synth_RibB-like_a/b_dom"/>
</dbReference>
<dbReference type="NCBIfam" id="TIGR00506">
    <property type="entry name" value="ribB"/>
    <property type="match status" value="1"/>
</dbReference>
<dbReference type="GO" id="GO:0009231">
    <property type="term" value="P:riboflavin biosynthetic process"/>
    <property type="evidence" value="ECO:0007669"/>
    <property type="project" value="UniProtKB-UniPathway"/>
</dbReference>
<comment type="pathway">
    <text evidence="4">Cofactor biosynthesis; riboflavin biosynthesis; 5-amino-6-(D-ribitylamino)uracil from GTP: step 1/4.</text>
</comment>
<proteinExistence type="inferred from homology"/>
<dbReference type="HAMAP" id="MF_01283">
    <property type="entry name" value="RibBA"/>
    <property type="match status" value="1"/>
</dbReference>
<keyword evidence="15" id="KW-0456">Lyase</keyword>
<keyword evidence="9" id="KW-0547">Nucleotide-binding</keyword>
<comment type="similarity">
    <text evidence="5">In the N-terminal section; belongs to the DHBP synthase family.</text>
</comment>
<evidence type="ECO:0000313" key="19">
    <source>
        <dbReference type="EMBL" id="SUZ66096.1"/>
    </source>
</evidence>
<evidence type="ECO:0000256" key="13">
    <source>
        <dbReference type="ARBA" id="ARBA00023134"/>
    </source>
</evidence>
<protein>
    <recommendedName>
        <fullName evidence="6">GTP cyclohydrolase II</fullName>
        <ecNumber evidence="6">3.5.4.25</ecNumber>
    </recommendedName>
</protein>
<dbReference type="Gene3D" id="3.40.50.10990">
    <property type="entry name" value="GTP cyclohydrolase II"/>
    <property type="match status" value="1"/>
</dbReference>
<evidence type="ECO:0000256" key="3">
    <source>
        <dbReference type="ARBA" id="ARBA00001947"/>
    </source>
</evidence>
<dbReference type="EC" id="3.5.4.25" evidence="6"/>
<reference evidence="19" key="1">
    <citation type="submission" date="2018-05" db="EMBL/GenBank/DDBJ databases">
        <authorList>
            <person name="Lanie J.A."/>
            <person name="Ng W.-L."/>
            <person name="Kazmierczak K.M."/>
            <person name="Andrzejewski T.M."/>
            <person name="Davidsen T.M."/>
            <person name="Wayne K.J."/>
            <person name="Tettelin H."/>
            <person name="Glass J.I."/>
            <person name="Rusch D."/>
            <person name="Podicherti R."/>
            <person name="Tsui H.-C.T."/>
            <person name="Winkler M.E."/>
        </authorList>
    </citation>
    <scope>NUCLEOTIDE SEQUENCE</scope>
</reference>
<sequence>MPFDTIEEALEDIRQGKLIIVADDEDRENEGDLVCAASLVTPETVNFMAQFGRGLICVALTPDRATALGLPLITEENSDPQGTAFTHTVDAHQRFGVTTGISAHDRAKTIEVLVDPQTEPGDLRRPGHIFPLKARPGGVLRRVGQTEAAVDLANMAGLPPVGVICEILNPDGTMARRPQLEVFAKEHGLRFITVSDLVSYRLTKERLVTRVAEANLPTEFGPLRIIAYQSPIDDREHIALVKGDVEAGAGEGDEDVLVRMHSECLTGDVFGSLRCDCGSQLEAALKQISDRGRGVIVYLKQEGRGIGLHNKIRAYELQDQGHDTVSANEALGFKPDLRDYGIGAQILLDLGLERICLLTNNPRKIVGLEGYNLEITSTKPLRVGRGEHNEGYLDTKKSKLGHLL</sequence>
<dbReference type="NCBIfam" id="TIGR00505">
    <property type="entry name" value="ribA"/>
    <property type="match status" value="1"/>
</dbReference>
<evidence type="ECO:0000259" key="18">
    <source>
        <dbReference type="Pfam" id="PF00925"/>
    </source>
</evidence>
<gene>
    <name evidence="19" type="ORF">METZ01_LOCUS18950</name>
</gene>
<keyword evidence="14" id="KW-0464">Manganese</keyword>
<evidence type="ECO:0000256" key="10">
    <source>
        <dbReference type="ARBA" id="ARBA00022801"/>
    </source>
</evidence>
<comment type="cofactor">
    <cofactor evidence="1">
        <name>Mn(2+)</name>
        <dbReference type="ChEBI" id="CHEBI:29035"/>
    </cofactor>
</comment>
<dbReference type="InterPro" id="IPR032677">
    <property type="entry name" value="GTP_cyclohydro_II"/>
</dbReference>
<dbReference type="NCBIfam" id="NF001591">
    <property type="entry name" value="PRK00393.1"/>
    <property type="match status" value="1"/>
</dbReference>
<evidence type="ECO:0000256" key="2">
    <source>
        <dbReference type="ARBA" id="ARBA00001946"/>
    </source>
</evidence>
<keyword evidence="10" id="KW-0378">Hydrolase</keyword>
<evidence type="ECO:0000256" key="11">
    <source>
        <dbReference type="ARBA" id="ARBA00022833"/>
    </source>
</evidence>
<keyword evidence="13" id="KW-0342">GTP-binding</keyword>
<comment type="cofactor">
    <cofactor evidence="3">
        <name>Zn(2+)</name>
        <dbReference type="ChEBI" id="CHEBI:29105"/>
    </cofactor>
</comment>
<dbReference type="GO" id="GO:0008686">
    <property type="term" value="F:3,4-dihydroxy-2-butanone-4-phosphate synthase activity"/>
    <property type="evidence" value="ECO:0007669"/>
    <property type="project" value="InterPro"/>
</dbReference>
<dbReference type="GO" id="GO:0003935">
    <property type="term" value="F:GTP cyclohydrolase II activity"/>
    <property type="evidence" value="ECO:0007669"/>
    <property type="project" value="UniProtKB-EC"/>
</dbReference>
<dbReference type="HAMAP" id="MF_00179">
    <property type="entry name" value="RibA"/>
    <property type="match status" value="1"/>
</dbReference>
<accession>A0A381PGF6</accession>
<dbReference type="AlphaFoldDB" id="A0A381PGF6"/>
<evidence type="ECO:0000256" key="16">
    <source>
        <dbReference type="ARBA" id="ARBA00023268"/>
    </source>
</evidence>
<dbReference type="InterPro" id="IPR036144">
    <property type="entry name" value="RibA-like_sf"/>
</dbReference>
<evidence type="ECO:0000256" key="15">
    <source>
        <dbReference type="ARBA" id="ARBA00023239"/>
    </source>
</evidence>
<dbReference type="GO" id="GO:0046872">
    <property type="term" value="F:metal ion binding"/>
    <property type="evidence" value="ECO:0007669"/>
    <property type="project" value="UniProtKB-KW"/>
</dbReference>
<keyword evidence="12" id="KW-0460">Magnesium</keyword>
<dbReference type="HAMAP" id="MF_00180">
    <property type="entry name" value="RibB"/>
    <property type="match status" value="1"/>
</dbReference>
<dbReference type="FunFam" id="3.90.870.10:FF:000001">
    <property type="entry name" value="Riboflavin biosynthesis protein RibBA"/>
    <property type="match status" value="1"/>
</dbReference>
<keyword evidence="11" id="KW-0862">Zinc</keyword>
<name>A0A381PGF6_9ZZZZ</name>
<dbReference type="GO" id="GO:0005525">
    <property type="term" value="F:GTP binding"/>
    <property type="evidence" value="ECO:0007669"/>
    <property type="project" value="UniProtKB-KW"/>
</dbReference>
<dbReference type="Pfam" id="PF00926">
    <property type="entry name" value="DHBP_synthase"/>
    <property type="match status" value="1"/>
</dbReference>
<dbReference type="InterPro" id="IPR000422">
    <property type="entry name" value="DHBP_synthase_RibB"/>
</dbReference>
<dbReference type="GO" id="GO:0005829">
    <property type="term" value="C:cytosol"/>
    <property type="evidence" value="ECO:0007669"/>
    <property type="project" value="TreeGrafter"/>
</dbReference>
<dbReference type="PANTHER" id="PTHR21327:SF18">
    <property type="entry name" value="3,4-DIHYDROXY-2-BUTANONE 4-PHOSPHATE SYNTHASE"/>
    <property type="match status" value="1"/>
</dbReference>
<dbReference type="SUPFAM" id="SSF55821">
    <property type="entry name" value="YrdC/RibB"/>
    <property type="match status" value="1"/>
</dbReference>
<keyword evidence="7" id="KW-0686">Riboflavin biosynthesis</keyword>
<dbReference type="InterPro" id="IPR016299">
    <property type="entry name" value="Riboflavin_synth_RibBA"/>
</dbReference>
<keyword evidence="8" id="KW-0479">Metal-binding</keyword>
<evidence type="ECO:0000256" key="14">
    <source>
        <dbReference type="ARBA" id="ARBA00023211"/>
    </source>
</evidence>
<evidence type="ECO:0000256" key="7">
    <source>
        <dbReference type="ARBA" id="ARBA00022619"/>
    </source>
</evidence>
<dbReference type="Gene3D" id="3.90.870.10">
    <property type="entry name" value="DHBP synthase"/>
    <property type="match status" value="1"/>
</dbReference>
<dbReference type="UniPathway" id="UPA00275">
    <property type="reaction ID" value="UER00400"/>
</dbReference>
<dbReference type="Pfam" id="PF00925">
    <property type="entry name" value="GTP_cyclohydro2"/>
    <property type="match status" value="1"/>
</dbReference>
<comment type="cofactor">
    <cofactor evidence="2">
        <name>Mg(2+)</name>
        <dbReference type="ChEBI" id="CHEBI:18420"/>
    </cofactor>
</comment>
<dbReference type="PIRSF" id="PIRSF001259">
    <property type="entry name" value="RibA"/>
    <property type="match status" value="1"/>
</dbReference>
<feature type="domain" description="GTP cyclohydrolase II" evidence="18">
    <location>
        <begin position="210"/>
        <end position="378"/>
    </location>
</feature>
<evidence type="ECO:0000256" key="9">
    <source>
        <dbReference type="ARBA" id="ARBA00022741"/>
    </source>
</evidence>